<evidence type="ECO:0000313" key="1">
    <source>
        <dbReference type="EMBL" id="RPE27986.1"/>
    </source>
</evidence>
<proteinExistence type="predicted"/>
<dbReference type="EMBL" id="RKQG01000003">
    <property type="protein sequence ID" value="RPE27986.1"/>
    <property type="molecule type" value="Genomic_DNA"/>
</dbReference>
<protein>
    <submittedName>
        <fullName evidence="1">Uncharacterized protein</fullName>
    </submittedName>
</protein>
<accession>A0A3N4R5T9</accession>
<keyword evidence="2" id="KW-1185">Reference proteome</keyword>
<dbReference type="AlphaFoldDB" id="A0A3N4R5T9"/>
<dbReference type="RefSeq" id="WP_162871797.1">
    <property type="nucleotide sequence ID" value="NZ_RKQG01000003.1"/>
</dbReference>
<sequence length="45" mass="5010">MARLATGRPAVPAHLDEVRLASYFAPDTVFRWTREAAWEVIAVPA</sequence>
<reference evidence="1 2" key="1">
    <citation type="submission" date="2018-11" db="EMBL/GenBank/DDBJ databases">
        <title>Sequencing the genomes of 1000 actinobacteria strains.</title>
        <authorList>
            <person name="Klenk H.-P."/>
        </authorList>
    </citation>
    <scope>NUCLEOTIDE SEQUENCE [LARGE SCALE GENOMIC DNA]</scope>
    <source>
        <strain evidence="1 2">DSM 44781</strain>
    </source>
</reference>
<gene>
    <name evidence="1" type="ORF">EDD38_7292</name>
</gene>
<organism evidence="1 2">
    <name type="scientific">Kitasatospora cineracea</name>
    <dbReference type="NCBI Taxonomy" id="88074"/>
    <lineage>
        <taxon>Bacteria</taxon>
        <taxon>Bacillati</taxon>
        <taxon>Actinomycetota</taxon>
        <taxon>Actinomycetes</taxon>
        <taxon>Kitasatosporales</taxon>
        <taxon>Streptomycetaceae</taxon>
        <taxon>Kitasatospora</taxon>
    </lineage>
</organism>
<dbReference type="Proteomes" id="UP000266906">
    <property type="component" value="Unassembled WGS sequence"/>
</dbReference>
<name>A0A3N4R5T9_9ACTN</name>
<evidence type="ECO:0000313" key="2">
    <source>
        <dbReference type="Proteomes" id="UP000266906"/>
    </source>
</evidence>
<comment type="caution">
    <text evidence="1">The sequence shown here is derived from an EMBL/GenBank/DDBJ whole genome shotgun (WGS) entry which is preliminary data.</text>
</comment>